<dbReference type="Proteomes" id="UP000326759">
    <property type="component" value="Unassembled WGS sequence"/>
</dbReference>
<sequence length="658" mass="75540">YREFKICSLKLVASIYPLQINCSEIEFPYYYVRNYNILKGLLEKEVKNRIFLSGLNRERSKRVTKSKEIQTSPKFKSDKYHRRNDALHISNINIFNFSSESTSSSNLFTSTPVFGNSDFDCEANKKNCNKAFEEDYNKNNNEAEKLDSLKRKINNSDENDFKIGSGKKKKKKCSSREKKENSSNKKRKKSETKRESKEKNISEEIKTFKKNENERKQTKITRFLRSSHFSIFDTENTSSDNCSFKSKTQKTENAAISNPSKEVKNSLKEVKNKINKHSNKLIEENNKDEKLYNVTEIVPVDIGISLCDTLPDLLNGYEEESQGDNIKITSNISEVIPEVSKDWKSGNFSFNTDADSCNNMPDKNLNKKISEGNEINNISLEMNEKILDESLLSTPNSKSFELFSSKEKSPSMLEPLKSDDETSVGRRLSFDENNQFEISGNILNSSSNTFTNDMWSDSLPDLTQNYTTKNLNQSIPSLGITEFSQFFTKTEKKTIKSLNTYVKGKKKKGTKKSENITSEHKHKINMKDKKLYKKRMCNKGNQKPCLGSLKLSSSSHSSSSVTVKSFSRKKCSAKHSSSITVKTEESTAMFHKTSSDKHKVEDNLDHFNADNCEDKLTKKIYNDLRNLTLDDFKYHLEKHVSYLENIILGKVSNERDKN</sequence>
<comment type="caution">
    <text evidence="3">The sequence shown here is derived from an EMBL/GenBank/DDBJ whole genome shotgun (WGS) entry which is preliminary data.</text>
</comment>
<evidence type="ECO:0000256" key="1">
    <source>
        <dbReference type="SAM" id="Coils"/>
    </source>
</evidence>
<keyword evidence="4" id="KW-1185">Reference proteome</keyword>
<feature type="region of interest" description="Disordered" evidence="2">
    <location>
        <begin position="156"/>
        <end position="210"/>
    </location>
</feature>
<evidence type="ECO:0000313" key="3">
    <source>
        <dbReference type="EMBL" id="KAB7499509.1"/>
    </source>
</evidence>
<dbReference type="OrthoDB" id="10391731at2759"/>
<name>A0A5N5T0M0_9CRUS</name>
<keyword evidence="1" id="KW-0175">Coiled coil</keyword>
<organism evidence="3 4">
    <name type="scientific">Armadillidium nasatum</name>
    <dbReference type="NCBI Taxonomy" id="96803"/>
    <lineage>
        <taxon>Eukaryota</taxon>
        <taxon>Metazoa</taxon>
        <taxon>Ecdysozoa</taxon>
        <taxon>Arthropoda</taxon>
        <taxon>Crustacea</taxon>
        <taxon>Multicrustacea</taxon>
        <taxon>Malacostraca</taxon>
        <taxon>Eumalacostraca</taxon>
        <taxon>Peracarida</taxon>
        <taxon>Isopoda</taxon>
        <taxon>Oniscidea</taxon>
        <taxon>Crinocheta</taxon>
        <taxon>Armadillidiidae</taxon>
        <taxon>Armadillidium</taxon>
    </lineage>
</organism>
<feature type="compositionally biased region" description="Basic and acidic residues" evidence="2">
    <location>
        <begin position="192"/>
        <end position="210"/>
    </location>
</feature>
<feature type="coiled-coil region" evidence="1">
    <location>
        <begin position="260"/>
        <end position="287"/>
    </location>
</feature>
<proteinExistence type="predicted"/>
<evidence type="ECO:0000256" key="2">
    <source>
        <dbReference type="SAM" id="MobiDB-lite"/>
    </source>
</evidence>
<dbReference type="AlphaFoldDB" id="A0A5N5T0M0"/>
<feature type="region of interest" description="Disordered" evidence="2">
    <location>
        <begin position="404"/>
        <end position="423"/>
    </location>
</feature>
<feature type="non-terminal residue" evidence="3">
    <location>
        <position position="658"/>
    </location>
</feature>
<dbReference type="EMBL" id="SEYY01018052">
    <property type="protein sequence ID" value="KAB7499509.1"/>
    <property type="molecule type" value="Genomic_DNA"/>
</dbReference>
<gene>
    <name evidence="3" type="ORF">Anas_13848</name>
</gene>
<feature type="non-terminal residue" evidence="3">
    <location>
        <position position="1"/>
    </location>
</feature>
<feature type="region of interest" description="Disordered" evidence="2">
    <location>
        <begin position="506"/>
        <end position="525"/>
    </location>
</feature>
<reference evidence="3 4" key="1">
    <citation type="journal article" date="2019" name="PLoS Biol.">
        <title>Sex chromosomes control vertical transmission of feminizing Wolbachia symbionts in an isopod.</title>
        <authorList>
            <person name="Becking T."/>
            <person name="Chebbi M.A."/>
            <person name="Giraud I."/>
            <person name="Moumen B."/>
            <person name="Laverre T."/>
            <person name="Caubet Y."/>
            <person name="Peccoud J."/>
            <person name="Gilbert C."/>
            <person name="Cordaux R."/>
        </authorList>
    </citation>
    <scope>NUCLEOTIDE SEQUENCE [LARGE SCALE GENOMIC DNA]</scope>
    <source>
        <strain evidence="3">ANa2</strain>
        <tissue evidence="3">Whole body excluding digestive tract and cuticle</tissue>
    </source>
</reference>
<evidence type="ECO:0000313" key="4">
    <source>
        <dbReference type="Proteomes" id="UP000326759"/>
    </source>
</evidence>
<protein>
    <submittedName>
        <fullName evidence="3">Uncharacterized protein</fullName>
    </submittedName>
</protein>
<feature type="compositionally biased region" description="Basic and acidic residues" evidence="2">
    <location>
        <begin position="174"/>
        <end position="183"/>
    </location>
</feature>
<accession>A0A5N5T0M0</accession>
<feature type="compositionally biased region" description="Basic and acidic residues" evidence="2">
    <location>
        <begin position="511"/>
        <end position="525"/>
    </location>
</feature>